<name>A0A6A8G3M7_9EURY</name>
<dbReference type="AlphaFoldDB" id="A0A6A8G3M7"/>
<evidence type="ECO:0000256" key="1">
    <source>
        <dbReference type="SAM" id="Phobius"/>
    </source>
</evidence>
<keyword evidence="1" id="KW-0812">Transmembrane</keyword>
<accession>A0A6A8G3M7</accession>
<dbReference type="Proteomes" id="UP000443423">
    <property type="component" value="Unassembled WGS sequence"/>
</dbReference>
<dbReference type="Pfam" id="PF10633">
    <property type="entry name" value="NPCBM_assoc"/>
    <property type="match status" value="1"/>
</dbReference>
<dbReference type="PANTHER" id="PTHR35902">
    <property type="entry name" value="S-LAYER DOMAIN-LIKE PROTEIN-RELATED"/>
    <property type="match status" value="1"/>
</dbReference>
<proteinExistence type="predicted"/>
<sequence>MKSHFAILFAVLLVLASVPVAVGQEDREPNKVPVFRAYVVNPVVEPGVETSLRVGFRNDPVDPEDVSKTADNVRVELESRNTPFVVRTGEVYVGTMNDSDTREVEFRVEAPENIAAGEYDLRLKVTYEFDDAQRRTYDLDVPVRVEERVRFAVVGSDSSVPVGGQGAVALTIRNVGELDARNTVVAVTAQSPDVTFDGTQTATQFTTEWPAGENRTFVYDTSLDANGSIRGYVLAVDIVYEDPDGKRLQYSPLAAGFLPVSEQSFSLRNVESTLRVGDDGTIVGEVVNDGSERVRNVVVQLSLPEGSATATETEYAVGDLGPGASAPFSFDVQISDSADAGPRQYTATVTYRDAEGERRTSDELDLRVTVASSSPEFSVTVDEGTLEPGQSGQLRLIIVNDRAETLRDISAKIYLEDPLSSSDSEAFVDELAPGESAELVFDVAASRNALEKSYPVELDFRYENDAGETTISDAYRVPVRVEAVEDGGSLPFGLSLPIIGAAVLAAALGGAGFLVARRRGRR</sequence>
<feature type="domain" description="Alpha-galactosidase NEW3" evidence="2">
    <location>
        <begin position="276"/>
        <end position="351"/>
    </location>
</feature>
<feature type="transmembrane region" description="Helical" evidence="1">
    <location>
        <begin position="494"/>
        <end position="516"/>
    </location>
</feature>
<keyword evidence="1" id="KW-1133">Transmembrane helix</keyword>
<gene>
    <name evidence="3" type="ORF">GJR99_02105</name>
</gene>
<dbReference type="EMBL" id="WKJQ01000001">
    <property type="protein sequence ID" value="MRW95365.1"/>
    <property type="molecule type" value="Genomic_DNA"/>
</dbReference>
<reference evidence="3 4" key="1">
    <citation type="submission" date="2019-11" db="EMBL/GenBank/DDBJ databases">
        <title>Whole genome sequence of Haloferax sp. MBLA0078.</title>
        <authorList>
            <person name="Seo M.-J."/>
            <person name="Cho E.-S."/>
        </authorList>
    </citation>
    <scope>NUCLEOTIDE SEQUENCE [LARGE SCALE GENOMIC DNA]</scope>
    <source>
        <strain evidence="3 4">MBLA0078</strain>
    </source>
</reference>
<protein>
    <submittedName>
        <fullName evidence="3">Sialidase</fullName>
    </submittedName>
</protein>
<comment type="caution">
    <text evidence="3">The sequence shown here is derived from an EMBL/GenBank/DDBJ whole genome shotgun (WGS) entry which is preliminary data.</text>
</comment>
<dbReference type="OrthoDB" id="56770at2157"/>
<keyword evidence="1" id="KW-0472">Membrane</keyword>
<evidence type="ECO:0000313" key="4">
    <source>
        <dbReference type="Proteomes" id="UP000443423"/>
    </source>
</evidence>
<keyword evidence="4" id="KW-1185">Reference proteome</keyword>
<dbReference type="InterPro" id="IPR018905">
    <property type="entry name" value="A-galactase_NEW3"/>
</dbReference>
<dbReference type="Gene3D" id="2.60.40.10">
    <property type="entry name" value="Immunoglobulins"/>
    <property type="match status" value="1"/>
</dbReference>
<evidence type="ECO:0000313" key="3">
    <source>
        <dbReference type="EMBL" id="MRW95365.1"/>
    </source>
</evidence>
<evidence type="ECO:0000259" key="2">
    <source>
        <dbReference type="Pfam" id="PF10633"/>
    </source>
</evidence>
<dbReference type="RefSeq" id="WP_151109025.1">
    <property type="nucleotide sequence ID" value="NZ_WKJQ01000001.1"/>
</dbReference>
<dbReference type="InterPro" id="IPR013783">
    <property type="entry name" value="Ig-like_fold"/>
</dbReference>
<organism evidence="3 4">
    <name type="scientific">Haloferax marinum</name>
    <dbReference type="NCBI Taxonomy" id="2666143"/>
    <lineage>
        <taxon>Archaea</taxon>
        <taxon>Methanobacteriati</taxon>
        <taxon>Methanobacteriota</taxon>
        <taxon>Stenosarchaea group</taxon>
        <taxon>Halobacteria</taxon>
        <taxon>Halobacteriales</taxon>
        <taxon>Haloferacaceae</taxon>
        <taxon>Haloferax</taxon>
    </lineage>
</organism>
<dbReference type="PANTHER" id="PTHR35902:SF3">
    <property type="entry name" value="NPCBM-ASSOCIATED, NEW3 DOMAIN OF ALPHA-GALACTOSIDASE"/>
    <property type="match status" value="1"/>
</dbReference>